<comment type="caution">
    <text evidence="3">The sequence shown here is derived from an EMBL/GenBank/DDBJ whole genome shotgun (WGS) entry which is preliminary data.</text>
</comment>
<dbReference type="EMBL" id="NMVQ01000003">
    <property type="protein sequence ID" value="OYO24444.1"/>
    <property type="molecule type" value="Genomic_DNA"/>
</dbReference>
<dbReference type="Pfam" id="PF08310">
    <property type="entry name" value="LGFP"/>
    <property type="match status" value="3"/>
</dbReference>
<dbReference type="SUPFAM" id="SSF49899">
    <property type="entry name" value="Concanavalin A-like lectins/glucanases"/>
    <property type="match status" value="1"/>
</dbReference>
<dbReference type="GO" id="GO:0004553">
    <property type="term" value="F:hydrolase activity, hydrolyzing O-glycosyl compounds"/>
    <property type="evidence" value="ECO:0007669"/>
    <property type="project" value="InterPro"/>
</dbReference>
<organism evidence="3 4">
    <name type="scientific">Enemella dayhoffiae</name>
    <dbReference type="NCBI Taxonomy" id="2016507"/>
    <lineage>
        <taxon>Bacteria</taxon>
        <taxon>Bacillati</taxon>
        <taxon>Actinomycetota</taxon>
        <taxon>Actinomycetes</taxon>
        <taxon>Propionibacteriales</taxon>
        <taxon>Propionibacteriaceae</taxon>
        <taxon>Enemella</taxon>
    </lineage>
</organism>
<dbReference type="AlphaFoldDB" id="A0A255HDN2"/>
<feature type="compositionally biased region" description="Basic and acidic residues" evidence="1">
    <location>
        <begin position="54"/>
        <end position="73"/>
    </location>
</feature>
<evidence type="ECO:0000256" key="1">
    <source>
        <dbReference type="SAM" id="MobiDB-lite"/>
    </source>
</evidence>
<keyword evidence="4" id="KW-1185">Reference proteome</keyword>
<name>A0A255HDN2_9ACTN</name>
<dbReference type="Proteomes" id="UP000216311">
    <property type="component" value="Unassembled WGS sequence"/>
</dbReference>
<reference evidence="3 4" key="1">
    <citation type="submission" date="2017-07" db="EMBL/GenBank/DDBJ databases">
        <title>Draft whole genome sequences of clinical Proprionibacteriaceae strains.</title>
        <authorList>
            <person name="Bernier A.-M."/>
            <person name="Bernard K."/>
            <person name="Domingo M.-C."/>
        </authorList>
    </citation>
    <scope>NUCLEOTIDE SEQUENCE [LARGE SCALE GENOMIC DNA]</scope>
    <source>
        <strain evidence="3 4">NML 130396</strain>
    </source>
</reference>
<feature type="domain" description="GH16" evidence="2">
    <location>
        <begin position="142"/>
        <end position="444"/>
    </location>
</feature>
<gene>
    <name evidence="3" type="ORF">CGZ93_03365</name>
</gene>
<feature type="region of interest" description="Disordered" evidence="1">
    <location>
        <begin position="145"/>
        <end position="166"/>
    </location>
</feature>
<protein>
    <recommendedName>
        <fullName evidence="2">GH16 domain-containing protein</fullName>
    </recommendedName>
</protein>
<dbReference type="InterPro" id="IPR013207">
    <property type="entry name" value="LGFP"/>
</dbReference>
<evidence type="ECO:0000259" key="2">
    <source>
        <dbReference type="PROSITE" id="PS51762"/>
    </source>
</evidence>
<dbReference type="InterPro" id="IPR013320">
    <property type="entry name" value="ConA-like_dom_sf"/>
</dbReference>
<dbReference type="InterPro" id="IPR050546">
    <property type="entry name" value="Glycosyl_Hydrlase_16"/>
</dbReference>
<dbReference type="InterPro" id="IPR000757">
    <property type="entry name" value="Beta-glucanase-like"/>
</dbReference>
<dbReference type="GO" id="GO:0005975">
    <property type="term" value="P:carbohydrate metabolic process"/>
    <property type="evidence" value="ECO:0007669"/>
    <property type="project" value="InterPro"/>
</dbReference>
<proteinExistence type="predicted"/>
<dbReference type="OrthoDB" id="9799970at2"/>
<evidence type="ECO:0000313" key="4">
    <source>
        <dbReference type="Proteomes" id="UP000216311"/>
    </source>
</evidence>
<dbReference type="PANTHER" id="PTHR10963">
    <property type="entry name" value="GLYCOSYL HYDROLASE-RELATED"/>
    <property type="match status" value="1"/>
</dbReference>
<evidence type="ECO:0000313" key="3">
    <source>
        <dbReference type="EMBL" id="OYO24444.1"/>
    </source>
</evidence>
<sequence>MGRVAVDGAGRPGRRAAVSDHDRGATLGTRRSADRGDRGRGGRPDAAEFPAGRGELRHLADRRPGRDGPGERARTRRFACLAANFAPGGAATVRRRLSGVRRADVTGCLPATRGGLMRAVTGTRWAALLLTSLLATSIGAFASAAPTPTPTRPTSATPPAAAPRATGMQRPTYSLANGDEFDQAGLSTGYRIYAETRAKGGLKGKSLFRPENVTLHDGYLDLRTSRHCVLPGEEPTEANVNEQVCPAGTATTYTTGRIETMFYPYKAPRVMEVRAKLDGAHGDHNGITSTAWANNANMFCGDNGTTNSDIAELDTMEVWDSSYNQSTTHLACRNGQVATRGTRLNTPTVGDWHTWRVEYDGHSIRYFFDGRPMPLMAPHSGTALTADLAGLSPTEFNRVIIGQPWMTVIYNTVNAAGGWAPATDDNLPFQTKHDLFDYLRWQDFDPTAPGCAPTGAIGQAYANARHLGAATSCERDTEVGGGRVQNFEGGRIYWRSDTGAVVVLGAIVQTYLAGAERLLGLPRGAEFCGLRDGGCYQSFQGGLLYWSPPSGAHFVRGTILDRYAGQGWERGVFGYPVTDEVCGLRDGGCYQRFQRENGHIYWSAASGAWGVQGMIYAHWASTGYENGRLGYPVGPESCRQLPDARECVQNYQGGRIVWNSRRGIAG</sequence>
<feature type="region of interest" description="Disordered" evidence="1">
    <location>
        <begin position="1"/>
        <end position="73"/>
    </location>
</feature>
<dbReference type="Gene3D" id="2.60.120.200">
    <property type="match status" value="1"/>
</dbReference>
<dbReference type="PROSITE" id="PS51762">
    <property type="entry name" value="GH16_2"/>
    <property type="match status" value="1"/>
</dbReference>
<feature type="compositionally biased region" description="Basic and acidic residues" evidence="1">
    <location>
        <begin position="31"/>
        <end position="46"/>
    </location>
</feature>
<accession>A0A255HDN2</accession>
<dbReference type="PANTHER" id="PTHR10963:SF60">
    <property type="entry name" value="GRAM-NEGATIVE BACTERIA-BINDING PROTEIN 1-RELATED"/>
    <property type="match status" value="1"/>
</dbReference>